<reference evidence="9 10" key="2">
    <citation type="journal article" date="2017" name="Nature">
        <title>The Apostasia genome and the evolution of orchids.</title>
        <authorList>
            <person name="Zhang G.Q."/>
            <person name="Liu K.W."/>
            <person name="Li Z."/>
            <person name="Lohaus R."/>
            <person name="Hsiao Y.Y."/>
            <person name="Niu S.C."/>
            <person name="Wang J.Y."/>
            <person name="Lin Y.C."/>
            <person name="Xu Q."/>
            <person name="Chen L.J."/>
            <person name="Yoshida K."/>
            <person name="Fujiwara S."/>
            <person name="Wang Z.W."/>
            <person name="Zhang Y.Q."/>
            <person name="Mitsuda N."/>
            <person name="Wang M."/>
            <person name="Liu G.H."/>
            <person name="Pecoraro L."/>
            <person name="Huang H.X."/>
            <person name="Xiao X.J."/>
            <person name="Lin M."/>
            <person name="Wu X.Y."/>
            <person name="Wu W.L."/>
            <person name="Chen Y.Y."/>
            <person name="Chang S.B."/>
            <person name="Sakamoto S."/>
            <person name="Ohme-Takagi M."/>
            <person name="Yagi M."/>
            <person name="Zeng S.J."/>
            <person name="Shen C.Y."/>
            <person name="Yeh C.M."/>
            <person name="Luo Y.B."/>
            <person name="Tsai W.C."/>
            <person name="Van de Peer Y."/>
            <person name="Liu Z.J."/>
        </authorList>
    </citation>
    <scope>NUCLEOTIDE SEQUENCE [LARGE SCALE GENOMIC DNA]</scope>
    <source>
        <tissue evidence="9">The whole plant</tissue>
    </source>
</reference>
<keyword evidence="4 6" id="KW-0804">Transcription</keyword>
<dbReference type="Pfam" id="PF08292">
    <property type="entry name" value="RNA_pol_Rbc25"/>
    <property type="match status" value="1"/>
</dbReference>
<dbReference type="InterPro" id="IPR013238">
    <property type="entry name" value="RNA_pol_III_Rbc25"/>
</dbReference>
<dbReference type="Pfam" id="PF03876">
    <property type="entry name" value="SHS2_Rpb7-N"/>
    <property type="match status" value="1"/>
</dbReference>
<dbReference type="PANTHER" id="PTHR12709">
    <property type="entry name" value="DNA-DIRECTED RNA POLYMERASE II, III"/>
    <property type="match status" value="1"/>
</dbReference>
<dbReference type="STRING" id="906689.A0A2I0X8Q7"/>
<dbReference type="InterPro" id="IPR012340">
    <property type="entry name" value="NA-bd_OB-fold"/>
</dbReference>
<proteinExistence type="inferred from homology"/>
<dbReference type="CDD" id="cd04330">
    <property type="entry name" value="RNAP_III_Rpc25_N"/>
    <property type="match status" value="1"/>
</dbReference>
<gene>
    <name evidence="9" type="ORF">MA16_Dca002822</name>
</gene>
<evidence type="ECO:0000259" key="7">
    <source>
        <dbReference type="Pfam" id="PF03876"/>
    </source>
</evidence>
<evidence type="ECO:0000256" key="2">
    <source>
        <dbReference type="ARBA" id="ARBA00009307"/>
    </source>
</evidence>
<dbReference type="PANTHER" id="PTHR12709:SF1">
    <property type="entry name" value="DNA-DIRECTED RNA POLYMERASE III SUBUNIT RPC8"/>
    <property type="match status" value="1"/>
</dbReference>
<evidence type="ECO:0000256" key="4">
    <source>
        <dbReference type="ARBA" id="ARBA00023163"/>
    </source>
</evidence>
<sequence length="188" mass="21140">MFHLSKIRHTLHLNPQLLGLPLIDAMKGELEMQFLDKVIANLGLCISVYDILSIDGGFISPGDGCSTYEVVIRLVMFRPLVGEILIGKIEESNDDGLRLSLGFFNDIYVPVLQLQQPCKRGDDGIWQWDYNSEYFPLDLNEEVNFQVISVKYPPIPVKQEANSKPFAPMEIVAGIRGDGLGVASWWED</sequence>
<dbReference type="GO" id="GO:0006384">
    <property type="term" value="P:transcription initiation at RNA polymerase III promoter"/>
    <property type="evidence" value="ECO:0007669"/>
    <property type="project" value="TreeGrafter"/>
</dbReference>
<dbReference type="Gene3D" id="3.30.1490.120">
    <property type="entry name" value="RNA polymerase Rpb7-like, N-terminal domain"/>
    <property type="match status" value="1"/>
</dbReference>
<dbReference type="EMBL" id="KZ502052">
    <property type="protein sequence ID" value="PKU84309.1"/>
    <property type="molecule type" value="Genomic_DNA"/>
</dbReference>
<organism evidence="9 10">
    <name type="scientific">Dendrobium catenatum</name>
    <dbReference type="NCBI Taxonomy" id="906689"/>
    <lineage>
        <taxon>Eukaryota</taxon>
        <taxon>Viridiplantae</taxon>
        <taxon>Streptophyta</taxon>
        <taxon>Embryophyta</taxon>
        <taxon>Tracheophyta</taxon>
        <taxon>Spermatophyta</taxon>
        <taxon>Magnoliopsida</taxon>
        <taxon>Liliopsida</taxon>
        <taxon>Asparagales</taxon>
        <taxon>Orchidaceae</taxon>
        <taxon>Epidendroideae</taxon>
        <taxon>Malaxideae</taxon>
        <taxon>Dendrobiinae</taxon>
        <taxon>Dendrobium</taxon>
    </lineage>
</organism>
<comment type="similarity">
    <text evidence="2">Belongs to the eukaryotic RPB7/RPC8 RNA polymerase subunit family.</text>
</comment>
<evidence type="ECO:0000256" key="3">
    <source>
        <dbReference type="ARBA" id="ARBA00022478"/>
    </source>
</evidence>
<evidence type="ECO:0000313" key="9">
    <source>
        <dbReference type="EMBL" id="PKU84309.1"/>
    </source>
</evidence>
<evidence type="ECO:0000313" key="10">
    <source>
        <dbReference type="Proteomes" id="UP000233837"/>
    </source>
</evidence>
<dbReference type="InterPro" id="IPR005576">
    <property type="entry name" value="Rpb7-like_N"/>
</dbReference>
<reference evidence="9 10" key="1">
    <citation type="journal article" date="2016" name="Sci. Rep.">
        <title>The Dendrobium catenatum Lindl. genome sequence provides insights into polysaccharide synthase, floral development and adaptive evolution.</title>
        <authorList>
            <person name="Zhang G.Q."/>
            <person name="Xu Q."/>
            <person name="Bian C."/>
            <person name="Tsai W.C."/>
            <person name="Yeh C.M."/>
            <person name="Liu K.W."/>
            <person name="Yoshida K."/>
            <person name="Zhang L.S."/>
            <person name="Chang S.B."/>
            <person name="Chen F."/>
            <person name="Shi Y."/>
            <person name="Su Y.Y."/>
            <person name="Zhang Y.Q."/>
            <person name="Chen L.J."/>
            <person name="Yin Y."/>
            <person name="Lin M."/>
            <person name="Huang H."/>
            <person name="Deng H."/>
            <person name="Wang Z.W."/>
            <person name="Zhu S.L."/>
            <person name="Zhao X."/>
            <person name="Deng C."/>
            <person name="Niu S.C."/>
            <person name="Huang J."/>
            <person name="Wang M."/>
            <person name="Liu G.H."/>
            <person name="Yang H.J."/>
            <person name="Xiao X.J."/>
            <person name="Hsiao Y.Y."/>
            <person name="Wu W.L."/>
            <person name="Chen Y.Y."/>
            <person name="Mitsuda N."/>
            <person name="Ohme-Takagi M."/>
            <person name="Luo Y.B."/>
            <person name="Van de Peer Y."/>
            <person name="Liu Z.J."/>
        </authorList>
    </citation>
    <scope>NUCLEOTIDE SEQUENCE [LARGE SCALE GENOMIC DNA]</scope>
    <source>
        <tissue evidence="9">The whole plant</tissue>
    </source>
</reference>
<accession>A0A2I0X8Q7</accession>
<keyword evidence="3 6" id="KW-0240">DNA-directed RNA polymerase</keyword>
<name>A0A2I0X8Q7_9ASPA</name>
<evidence type="ECO:0000256" key="6">
    <source>
        <dbReference type="RuleBase" id="RU369086"/>
    </source>
</evidence>
<keyword evidence="5 6" id="KW-0539">Nucleus</keyword>
<comment type="function">
    <text evidence="6">DNA-dependent RNA polymerase which catalyzes the transcription of DNA into RNA using the four ribonucleoside triphosphates as substrates.</text>
</comment>
<dbReference type="OrthoDB" id="10256606at2759"/>
<dbReference type="InterPro" id="IPR045113">
    <property type="entry name" value="Rpb7-like"/>
</dbReference>
<dbReference type="Gene3D" id="2.40.50.140">
    <property type="entry name" value="Nucleic acid-binding proteins"/>
    <property type="match status" value="1"/>
</dbReference>
<feature type="domain" description="RNA polymerase III subunit Rpc25" evidence="8">
    <location>
        <begin position="83"/>
        <end position="186"/>
    </location>
</feature>
<keyword evidence="10" id="KW-1185">Reference proteome</keyword>
<feature type="domain" description="RNA polymerase Rpb7-like N-terminal" evidence="7">
    <location>
        <begin position="9"/>
        <end position="64"/>
    </location>
</feature>
<dbReference type="SUPFAM" id="SSF88798">
    <property type="entry name" value="N-terminal, heterodimerisation domain of RBP7 (RpoE)"/>
    <property type="match status" value="1"/>
</dbReference>
<dbReference type="SUPFAM" id="SSF50249">
    <property type="entry name" value="Nucleic acid-binding proteins"/>
    <property type="match status" value="1"/>
</dbReference>
<dbReference type="InterPro" id="IPR036898">
    <property type="entry name" value="RNA_pol_Rpb7-like_N_sf"/>
</dbReference>
<protein>
    <recommendedName>
        <fullName evidence="6">DNA-directed RNA polymerase subunit</fullName>
    </recommendedName>
</protein>
<dbReference type="AlphaFoldDB" id="A0A2I0X8Q7"/>
<dbReference type="GO" id="GO:0005666">
    <property type="term" value="C:RNA polymerase III complex"/>
    <property type="evidence" value="ECO:0007669"/>
    <property type="project" value="TreeGrafter"/>
</dbReference>
<evidence type="ECO:0000259" key="8">
    <source>
        <dbReference type="Pfam" id="PF08292"/>
    </source>
</evidence>
<dbReference type="Proteomes" id="UP000233837">
    <property type="component" value="Unassembled WGS sequence"/>
</dbReference>
<evidence type="ECO:0000256" key="1">
    <source>
        <dbReference type="ARBA" id="ARBA00004123"/>
    </source>
</evidence>
<comment type="subcellular location">
    <subcellularLocation>
        <location evidence="1 6">Nucleus</location>
    </subcellularLocation>
</comment>
<evidence type="ECO:0000256" key="5">
    <source>
        <dbReference type="ARBA" id="ARBA00023242"/>
    </source>
</evidence>